<dbReference type="InterPro" id="IPR019787">
    <property type="entry name" value="Znf_PHD-finger"/>
</dbReference>
<protein>
    <recommendedName>
        <fullName evidence="10">BRCT domain-containing protein</fullName>
    </recommendedName>
</protein>
<feature type="compositionally biased region" description="Basic and acidic residues" evidence="5">
    <location>
        <begin position="441"/>
        <end position="450"/>
    </location>
</feature>
<feature type="domain" description="BRCT" evidence="7">
    <location>
        <begin position="133"/>
        <end position="202"/>
    </location>
</feature>
<gene>
    <name evidence="8" type="ORF">U9M48_016273</name>
</gene>
<feature type="region of interest" description="Disordered" evidence="5">
    <location>
        <begin position="441"/>
        <end position="627"/>
    </location>
</feature>
<feature type="region of interest" description="Disordered" evidence="5">
    <location>
        <begin position="968"/>
        <end position="1056"/>
    </location>
</feature>
<feature type="compositionally biased region" description="Polar residues" evidence="5">
    <location>
        <begin position="522"/>
        <end position="531"/>
    </location>
</feature>
<accession>A0AAQ3WMN8</accession>
<dbReference type="Pfam" id="PF12738">
    <property type="entry name" value="PTCB-BRCT"/>
    <property type="match status" value="1"/>
</dbReference>
<evidence type="ECO:0000259" key="7">
    <source>
        <dbReference type="PROSITE" id="PS50172"/>
    </source>
</evidence>
<keyword evidence="3" id="KW-0862">Zinc</keyword>
<dbReference type="InterPro" id="IPR011011">
    <property type="entry name" value="Znf_FYVE_PHD"/>
</dbReference>
<keyword evidence="2 4" id="KW-0863">Zinc-finger</keyword>
<keyword evidence="9" id="KW-1185">Reference proteome</keyword>
<dbReference type="PROSITE" id="PS50172">
    <property type="entry name" value="BRCT"/>
    <property type="match status" value="3"/>
</dbReference>
<feature type="compositionally biased region" description="Polar residues" evidence="5">
    <location>
        <begin position="473"/>
        <end position="490"/>
    </location>
</feature>
<dbReference type="SUPFAM" id="SSF57903">
    <property type="entry name" value="FYVE/PHD zinc finger"/>
    <property type="match status" value="1"/>
</dbReference>
<feature type="compositionally biased region" description="Basic and acidic residues" evidence="5">
    <location>
        <begin position="411"/>
        <end position="426"/>
    </location>
</feature>
<feature type="compositionally biased region" description="Basic and acidic residues" evidence="5">
    <location>
        <begin position="980"/>
        <end position="994"/>
    </location>
</feature>
<feature type="region of interest" description="Disordered" evidence="5">
    <location>
        <begin position="325"/>
        <end position="354"/>
    </location>
</feature>
<proteinExistence type="predicted"/>
<evidence type="ECO:0000256" key="4">
    <source>
        <dbReference type="PROSITE-ProRule" id="PRU00146"/>
    </source>
</evidence>
<evidence type="ECO:0000313" key="8">
    <source>
        <dbReference type="EMBL" id="WVZ67153.1"/>
    </source>
</evidence>
<name>A0AAQ3WMN8_PASNO</name>
<feature type="compositionally biased region" description="Basic and acidic residues" evidence="5">
    <location>
        <begin position="698"/>
        <end position="712"/>
    </location>
</feature>
<feature type="compositionally biased region" description="Polar residues" evidence="5">
    <location>
        <begin position="834"/>
        <end position="858"/>
    </location>
</feature>
<feature type="compositionally biased region" description="Polar residues" evidence="5">
    <location>
        <begin position="258"/>
        <end position="268"/>
    </location>
</feature>
<dbReference type="EMBL" id="CP144747">
    <property type="protein sequence ID" value="WVZ67153.1"/>
    <property type="molecule type" value="Genomic_DNA"/>
</dbReference>
<feature type="compositionally biased region" description="Basic and acidic residues" evidence="5">
    <location>
        <begin position="1023"/>
        <end position="1038"/>
    </location>
</feature>
<feature type="compositionally biased region" description="Low complexity" evidence="5">
    <location>
        <begin position="1039"/>
        <end position="1049"/>
    </location>
</feature>
<dbReference type="GO" id="GO:0008270">
    <property type="term" value="F:zinc ion binding"/>
    <property type="evidence" value="ECO:0007669"/>
    <property type="project" value="UniProtKB-KW"/>
</dbReference>
<feature type="domain" description="BRCT" evidence="7">
    <location>
        <begin position="15"/>
        <end position="106"/>
    </location>
</feature>
<dbReference type="Pfam" id="PF00533">
    <property type="entry name" value="BRCT"/>
    <property type="match status" value="2"/>
</dbReference>
<dbReference type="PANTHER" id="PTHR47181">
    <property type="entry name" value="BRCA1 C TERMINUS DOMAIN CONTAINING PROTEIN, EXPRESSED"/>
    <property type="match status" value="1"/>
</dbReference>
<feature type="domain" description="PHD-type" evidence="6">
    <location>
        <begin position="1331"/>
        <end position="1387"/>
    </location>
</feature>
<dbReference type="InterPro" id="IPR001965">
    <property type="entry name" value="Znf_PHD"/>
</dbReference>
<dbReference type="InterPro" id="IPR036420">
    <property type="entry name" value="BRCT_dom_sf"/>
</dbReference>
<dbReference type="InterPro" id="IPR001357">
    <property type="entry name" value="BRCT_dom"/>
</dbReference>
<dbReference type="Gene3D" id="3.30.40.10">
    <property type="entry name" value="Zinc/RING finger domain, C3HC4 (zinc finger)"/>
    <property type="match status" value="1"/>
</dbReference>
<feature type="region of interest" description="Disordered" evidence="5">
    <location>
        <begin position="643"/>
        <end position="920"/>
    </location>
</feature>
<sequence>MPPHGDVDADADSDSDAHLFAGVRFALFGFDPLSESQYRSEIARCGGVYAGPWDGDCSHVVVSNDILYDDPVCVATRKDGKKVVTAQWVEDSFELGDLADADRVLYAPVRDPRGIPGSDKLNISLTGYQKNWREDIMRMVSMMGANFSKSLAANISTHLICYKFEGEKYELAKRVKIKLVNHRWLEECLKAWEILPIDDFTKSGWEVEIMEAQAKDSEDETEDAGRGSSSSRRIGRITPSTETRMKSHVDSAVEVPNRGSTISTSNVEGATGRQLGTPEQIMKADDTSMKSFDIRGVSGSATGTKCATISVDHDFHKSAHCHIDRSENDEAPADQVSRDEAKDDHKGLNTRASTLCTPSIHKSIAPTIPADNREDINGNCLHSSNQINVNNDLQPDSSEENRSKKILHSTDFSRKVDQKDDGHITEPKTTISQSFVEEKLNMRSNPESRNKLISSYTRRQSLKSVSPEANLRSVHQTISPQCSEGNTSRIELNATPRKNDQDFNEHANTQSKQENEVKRGKSNLSSCSSKALNEAPDSGTGISSSPFSSKESASEAAASNLGRSPTESTKVDGLLNSGPIVKLTEKKMRGPSKSNLRRKSLKLVNSDQVEKLPENSAADKNMGTPGEVKAPVLHKATTKILSAAFPSVNSEVRKESSGGSLKDGDTEMTDAQQENKIEAAPPCSKSEKVASDQNLNADPKDIPVNKCTDEHGTSPPKVSNSRVRNAGAKRSQNVGSKAAAESVNSKSEVAPSKDKMTSHESIETQQGQECCGPNTAKSTPSSPAEVLNKKSRKEALNSYLGSDRKMNESLAASKAESANMTAQRNKKGNRRKLSSTASADENQRSSSQMLPNSKSSNAVAKGSRDASMSDSPTFDETETVPSKSGFKEEVPPENGEGNLDWFSTCPSTDDPETCTENKVPNDRVRKVVAKRKLSAVQSAVQKQQSGSEPCKSASVLVSIDKTVSTPRAVLSSRNANKVAVDQDQRNSNDGRVDDTVGSSCKDAMKERSKEMQSSKSRSSKRQKTADLVDGLTDHDKENIPINSNTISNTKRGSNSMSTKSITKALQSRKIVHAEHSMIKRNDSGALNVSEPTWFILSGHRLLRKEYKAILTRLKGRVCRDSHNWSFQATHLVTPELRRTEKVFAAAAAGRWILKPEYLTACNEAGKFLEEEPFEWHGHGLNSGDTISLDAPRKWRQLKQRTGHGAFYGMQVVIYGECIAPTLDTLKRTIRSGDGAILATSPPYTRFLKSSVDFAVVSAGMPSVDAWVQEFMRHNIPCISADYLVEYVCKPGHPLSKHVLFNMHDLAERSLQKLLKNQEDGGSQGVEAEAESESCSACGSNNRQGLMLVCGSDGNQGGCGVRVHADCCDPPVVSAPEGEWLCNKCDHQQKPAKKAKKAAAKSRVLRCR</sequence>
<dbReference type="InterPro" id="IPR013083">
    <property type="entry name" value="Znf_RING/FYVE/PHD"/>
</dbReference>
<dbReference type="SMART" id="SM00292">
    <property type="entry name" value="BRCT"/>
    <property type="match status" value="4"/>
</dbReference>
<feature type="compositionally biased region" description="Basic and acidic residues" evidence="5">
    <location>
        <begin position="336"/>
        <end position="347"/>
    </location>
</feature>
<evidence type="ECO:0000313" key="9">
    <source>
        <dbReference type="Proteomes" id="UP001341281"/>
    </source>
</evidence>
<dbReference type="SUPFAM" id="SSF52113">
    <property type="entry name" value="BRCT domain"/>
    <property type="match status" value="3"/>
</dbReference>
<dbReference type="SMART" id="SM00249">
    <property type="entry name" value="PHD"/>
    <property type="match status" value="1"/>
</dbReference>
<keyword evidence="1" id="KW-0479">Metal-binding</keyword>
<evidence type="ECO:0000256" key="3">
    <source>
        <dbReference type="ARBA" id="ARBA00022833"/>
    </source>
</evidence>
<evidence type="ECO:0000259" key="6">
    <source>
        <dbReference type="PROSITE" id="PS50016"/>
    </source>
</evidence>
<dbReference type="PANTHER" id="PTHR47181:SF6">
    <property type="entry name" value="BRCT DOMAIN-CONTAINING PROTEIN"/>
    <property type="match status" value="1"/>
</dbReference>
<feature type="compositionally biased region" description="Basic and acidic residues" evidence="5">
    <location>
        <begin position="1002"/>
        <end position="1012"/>
    </location>
</feature>
<dbReference type="InterPro" id="IPR044254">
    <property type="entry name" value="At4g02110-like"/>
</dbReference>
<evidence type="ECO:0008006" key="10">
    <source>
        <dbReference type="Google" id="ProtNLM"/>
    </source>
</evidence>
<feature type="compositionally biased region" description="Low complexity" evidence="5">
    <location>
        <begin position="538"/>
        <end position="559"/>
    </location>
</feature>
<feature type="domain" description="BRCT" evidence="7">
    <location>
        <begin position="1103"/>
        <end position="1175"/>
    </location>
</feature>
<dbReference type="PROSITE" id="PS50016">
    <property type="entry name" value="ZF_PHD_2"/>
    <property type="match status" value="1"/>
</dbReference>
<evidence type="ECO:0000256" key="5">
    <source>
        <dbReference type="SAM" id="MobiDB-lite"/>
    </source>
</evidence>
<evidence type="ECO:0000256" key="2">
    <source>
        <dbReference type="ARBA" id="ARBA00022771"/>
    </source>
</evidence>
<dbReference type="CDD" id="cd17738">
    <property type="entry name" value="BRCT_TopBP1_rpt7"/>
    <property type="match status" value="1"/>
</dbReference>
<feature type="compositionally biased region" description="Polar residues" evidence="5">
    <location>
        <begin position="451"/>
        <end position="464"/>
    </location>
</feature>
<dbReference type="Pfam" id="PF00628">
    <property type="entry name" value="PHD"/>
    <property type="match status" value="1"/>
</dbReference>
<feature type="region of interest" description="Disordered" evidence="5">
    <location>
        <begin position="366"/>
        <end position="429"/>
    </location>
</feature>
<reference evidence="8 9" key="1">
    <citation type="submission" date="2024-02" db="EMBL/GenBank/DDBJ databases">
        <title>High-quality chromosome-scale genome assembly of Pensacola bahiagrass (Paspalum notatum Flugge var. saurae).</title>
        <authorList>
            <person name="Vega J.M."/>
            <person name="Podio M."/>
            <person name="Orjuela J."/>
            <person name="Siena L.A."/>
            <person name="Pessino S.C."/>
            <person name="Combes M.C."/>
            <person name="Mariac C."/>
            <person name="Albertini E."/>
            <person name="Pupilli F."/>
            <person name="Ortiz J.P.A."/>
            <person name="Leblanc O."/>
        </authorList>
    </citation>
    <scope>NUCLEOTIDE SEQUENCE [LARGE SCALE GENOMIC DNA]</scope>
    <source>
        <strain evidence="8">R1</strain>
        <tissue evidence="8">Leaf</tissue>
    </source>
</reference>
<feature type="compositionally biased region" description="Basic and acidic residues" evidence="5">
    <location>
        <begin position="751"/>
        <end position="762"/>
    </location>
</feature>
<feature type="compositionally biased region" description="Polar residues" evidence="5">
    <location>
        <begin position="380"/>
        <end position="396"/>
    </location>
</feature>
<feature type="region of interest" description="Disordered" evidence="5">
    <location>
        <begin position="212"/>
        <end position="275"/>
    </location>
</feature>
<feature type="compositionally biased region" description="Basic residues" evidence="5">
    <location>
        <begin position="824"/>
        <end position="833"/>
    </location>
</feature>
<dbReference type="Gene3D" id="3.40.50.10190">
    <property type="entry name" value="BRCT domain"/>
    <property type="match status" value="4"/>
</dbReference>
<organism evidence="8 9">
    <name type="scientific">Paspalum notatum var. saurae</name>
    <dbReference type="NCBI Taxonomy" id="547442"/>
    <lineage>
        <taxon>Eukaryota</taxon>
        <taxon>Viridiplantae</taxon>
        <taxon>Streptophyta</taxon>
        <taxon>Embryophyta</taxon>
        <taxon>Tracheophyta</taxon>
        <taxon>Spermatophyta</taxon>
        <taxon>Magnoliopsida</taxon>
        <taxon>Liliopsida</taxon>
        <taxon>Poales</taxon>
        <taxon>Poaceae</taxon>
        <taxon>PACMAD clade</taxon>
        <taxon>Panicoideae</taxon>
        <taxon>Andropogonodae</taxon>
        <taxon>Paspaleae</taxon>
        <taxon>Paspalinae</taxon>
        <taxon>Paspalum</taxon>
    </lineage>
</organism>
<evidence type="ECO:0000256" key="1">
    <source>
        <dbReference type="ARBA" id="ARBA00022723"/>
    </source>
</evidence>
<dbReference type="Proteomes" id="UP001341281">
    <property type="component" value="Chromosome 03"/>
</dbReference>